<dbReference type="Pfam" id="PF13280">
    <property type="entry name" value="WYL"/>
    <property type="match status" value="1"/>
</dbReference>
<dbReference type="Pfam" id="PF08279">
    <property type="entry name" value="HTH_11"/>
    <property type="match status" value="1"/>
</dbReference>
<feature type="domain" description="WYL" evidence="2">
    <location>
        <begin position="146"/>
        <end position="176"/>
    </location>
</feature>
<dbReference type="PANTHER" id="PTHR34580">
    <property type="match status" value="1"/>
</dbReference>
<dbReference type="PROSITE" id="PS52050">
    <property type="entry name" value="WYL"/>
    <property type="match status" value="1"/>
</dbReference>
<sequence>MDTKRHRQYRLHRLLKTRRYPISIAELCSELEASDKTIYRDIREFRDLYQAPLESNAQGYYYNQTSAESFELPGIWFSDGELQALLAAQQLLSQIQPGVLGEQITPLKQFIINTLSRHGHTPGNALERIRILGMGQRTTNQQYFIKAAQAVLERKRLTITYKSRTDQQQSQRTVSPSA</sequence>
<dbReference type="InterPro" id="IPR036388">
    <property type="entry name" value="WH-like_DNA-bd_sf"/>
</dbReference>
<organism evidence="3">
    <name type="scientific">hydrothermal vent metagenome</name>
    <dbReference type="NCBI Taxonomy" id="652676"/>
    <lineage>
        <taxon>unclassified sequences</taxon>
        <taxon>metagenomes</taxon>
        <taxon>ecological metagenomes</taxon>
    </lineage>
</organism>
<dbReference type="Gene3D" id="1.10.10.10">
    <property type="entry name" value="Winged helix-like DNA-binding domain superfamily/Winged helix DNA-binding domain"/>
    <property type="match status" value="1"/>
</dbReference>
<dbReference type="InterPro" id="IPR013196">
    <property type="entry name" value="HTH_11"/>
</dbReference>
<proteinExistence type="predicted"/>
<protein>
    <submittedName>
        <fullName evidence="3">Uncharacterized protein</fullName>
    </submittedName>
</protein>
<dbReference type="EMBL" id="UOFX01000023">
    <property type="protein sequence ID" value="VAX07374.1"/>
    <property type="molecule type" value="Genomic_DNA"/>
</dbReference>
<dbReference type="AlphaFoldDB" id="A0A3B1B5S2"/>
<reference evidence="3" key="1">
    <citation type="submission" date="2018-06" db="EMBL/GenBank/DDBJ databases">
        <authorList>
            <person name="Zhirakovskaya E."/>
        </authorList>
    </citation>
    <scope>NUCLEOTIDE SEQUENCE</scope>
</reference>
<gene>
    <name evidence="3" type="ORF">MNBD_GAMMA26-2643</name>
</gene>
<accession>A0A3B1B5S2</accession>
<name>A0A3B1B5S2_9ZZZZ</name>
<evidence type="ECO:0000259" key="2">
    <source>
        <dbReference type="Pfam" id="PF13280"/>
    </source>
</evidence>
<evidence type="ECO:0000259" key="1">
    <source>
        <dbReference type="Pfam" id="PF08279"/>
    </source>
</evidence>
<evidence type="ECO:0000313" key="3">
    <source>
        <dbReference type="EMBL" id="VAX07374.1"/>
    </source>
</evidence>
<dbReference type="InterPro" id="IPR051534">
    <property type="entry name" value="CBASS_pafABC_assoc_protein"/>
</dbReference>
<feature type="domain" description="Helix-turn-helix type 11" evidence="1">
    <location>
        <begin position="7"/>
        <end position="60"/>
    </location>
</feature>
<dbReference type="InterPro" id="IPR026881">
    <property type="entry name" value="WYL_dom"/>
</dbReference>
<dbReference type="PANTHER" id="PTHR34580:SF3">
    <property type="entry name" value="PROTEIN PAFB"/>
    <property type="match status" value="1"/>
</dbReference>